<feature type="chain" id="PRO_5015160251" evidence="1">
    <location>
        <begin position="29"/>
        <end position="43"/>
    </location>
</feature>
<evidence type="ECO:0000313" key="2">
    <source>
        <dbReference type="EMBL" id="MBX64988.1"/>
    </source>
</evidence>
<reference evidence="2" key="1">
    <citation type="submission" date="2018-02" db="EMBL/GenBank/DDBJ databases">
        <title>Rhizophora mucronata_Transcriptome.</title>
        <authorList>
            <person name="Meera S.P."/>
            <person name="Sreeshan A."/>
            <person name="Augustine A."/>
        </authorList>
    </citation>
    <scope>NUCLEOTIDE SEQUENCE</scope>
    <source>
        <tissue evidence="2">Leaf</tissue>
    </source>
</reference>
<sequence>MVCQLSSSQSKFAWLLLFFLCNAYQMRGCQTNNHSSYSPQIQL</sequence>
<dbReference type="EMBL" id="GGEC01084504">
    <property type="protein sequence ID" value="MBX64988.1"/>
    <property type="molecule type" value="Transcribed_RNA"/>
</dbReference>
<feature type="signal peptide" evidence="1">
    <location>
        <begin position="1"/>
        <end position="28"/>
    </location>
</feature>
<organism evidence="2">
    <name type="scientific">Rhizophora mucronata</name>
    <name type="common">Asiatic mangrove</name>
    <dbReference type="NCBI Taxonomy" id="61149"/>
    <lineage>
        <taxon>Eukaryota</taxon>
        <taxon>Viridiplantae</taxon>
        <taxon>Streptophyta</taxon>
        <taxon>Embryophyta</taxon>
        <taxon>Tracheophyta</taxon>
        <taxon>Spermatophyta</taxon>
        <taxon>Magnoliopsida</taxon>
        <taxon>eudicotyledons</taxon>
        <taxon>Gunneridae</taxon>
        <taxon>Pentapetalae</taxon>
        <taxon>rosids</taxon>
        <taxon>fabids</taxon>
        <taxon>Malpighiales</taxon>
        <taxon>Rhizophoraceae</taxon>
        <taxon>Rhizophora</taxon>
    </lineage>
</organism>
<dbReference type="AlphaFoldDB" id="A0A2P2QDC4"/>
<protein>
    <submittedName>
        <fullName evidence="2">Uncharacterized protein</fullName>
    </submittedName>
</protein>
<keyword evidence="1" id="KW-0732">Signal</keyword>
<name>A0A2P2QDC4_RHIMU</name>
<proteinExistence type="predicted"/>
<evidence type="ECO:0000256" key="1">
    <source>
        <dbReference type="SAM" id="SignalP"/>
    </source>
</evidence>
<accession>A0A2P2QDC4</accession>